<dbReference type="InterPro" id="IPR011993">
    <property type="entry name" value="PH-like_dom_sf"/>
</dbReference>
<dbReference type="AlphaFoldDB" id="A0A3Q3DWA4"/>
<proteinExistence type="predicted"/>
<dbReference type="Gene3D" id="3.30.505.10">
    <property type="entry name" value="SH2 domain"/>
    <property type="match status" value="1"/>
</dbReference>
<dbReference type="Gene3D" id="2.30.29.30">
    <property type="entry name" value="Pleckstrin-homology domain (PH domain)/Phosphotyrosine-binding domain (PTB)"/>
    <property type="match status" value="1"/>
</dbReference>
<dbReference type="PANTHER" id="PTHR16186:SF10">
    <property type="entry name" value="SIGNAL-TRANSDUCING ADAPTOR PROTEIN 1"/>
    <property type="match status" value="1"/>
</dbReference>
<keyword evidence="1" id="KW-0812">Transmembrane</keyword>
<protein>
    <recommendedName>
        <fullName evidence="4">SH2 domain-containing protein</fullName>
    </recommendedName>
</protein>
<feature type="transmembrane region" description="Helical" evidence="1">
    <location>
        <begin position="163"/>
        <end position="180"/>
    </location>
</feature>
<keyword evidence="1" id="KW-1133">Transmembrane helix</keyword>
<dbReference type="PANTHER" id="PTHR16186">
    <property type="entry name" value="SIGNAL-TRANSDUCING ADAPTOR PROTEIN-RELATED"/>
    <property type="match status" value="1"/>
</dbReference>
<evidence type="ECO:0008006" key="4">
    <source>
        <dbReference type="Google" id="ProtNLM"/>
    </source>
</evidence>
<evidence type="ECO:0000313" key="3">
    <source>
        <dbReference type="Proteomes" id="UP000264820"/>
    </source>
</evidence>
<organism evidence="2 3">
    <name type="scientific">Hippocampus comes</name>
    <name type="common">Tiger tail seahorse</name>
    <dbReference type="NCBI Taxonomy" id="109280"/>
    <lineage>
        <taxon>Eukaryota</taxon>
        <taxon>Metazoa</taxon>
        <taxon>Chordata</taxon>
        <taxon>Craniata</taxon>
        <taxon>Vertebrata</taxon>
        <taxon>Euteleostomi</taxon>
        <taxon>Actinopterygii</taxon>
        <taxon>Neopterygii</taxon>
        <taxon>Teleostei</taxon>
        <taxon>Neoteleostei</taxon>
        <taxon>Acanthomorphata</taxon>
        <taxon>Syngnathiaria</taxon>
        <taxon>Syngnathiformes</taxon>
        <taxon>Syngnathoidei</taxon>
        <taxon>Syngnathidae</taxon>
        <taxon>Hippocampus</taxon>
    </lineage>
</organism>
<dbReference type="OMA" id="PLYFQGY"/>
<sequence>FIPPPPPTPAVVHKRRAHITALPLYYSGHLLKKHSYETKYFAELRGDTLFLYKDEKQDTVRCYAVEKQGYHAITAIYLWRWGGGTHTFIYSFIFLRAEQIENPDTGEEWRSYIMTIVKVSKLTLLDTLIPGKLFRTQQPLHSSLHIRTRLTTAVQRCYRDYDLVLSFFLFIYLFIFVRPLNFDSESFRCFFNVTRQEAEQMLRQNPEYGGIIIRPSTMANNYALTLRQVTSVSLQVTVSSLREVLEYFLEKTEYSLHPYMPGDIYDTRIGEHSVGSVTA</sequence>
<dbReference type="GO" id="GO:0007169">
    <property type="term" value="P:cell surface receptor protein tyrosine kinase signaling pathway"/>
    <property type="evidence" value="ECO:0007669"/>
    <property type="project" value="TreeGrafter"/>
</dbReference>
<dbReference type="SUPFAM" id="SSF50729">
    <property type="entry name" value="PH domain-like"/>
    <property type="match status" value="1"/>
</dbReference>
<accession>A0A3Q3DWA4</accession>
<evidence type="ECO:0000256" key="1">
    <source>
        <dbReference type="SAM" id="Phobius"/>
    </source>
</evidence>
<dbReference type="SUPFAM" id="SSF55550">
    <property type="entry name" value="SH2 domain"/>
    <property type="match status" value="1"/>
</dbReference>
<dbReference type="GO" id="GO:0019901">
    <property type="term" value="F:protein kinase binding"/>
    <property type="evidence" value="ECO:0007669"/>
    <property type="project" value="TreeGrafter"/>
</dbReference>
<dbReference type="GO" id="GO:0035591">
    <property type="term" value="F:signaling adaptor activity"/>
    <property type="evidence" value="ECO:0007669"/>
    <property type="project" value="InterPro"/>
</dbReference>
<reference evidence="2" key="2">
    <citation type="submission" date="2025-09" db="UniProtKB">
        <authorList>
            <consortium name="Ensembl"/>
        </authorList>
    </citation>
    <scope>IDENTIFICATION</scope>
</reference>
<name>A0A3Q3DWA4_HIPCM</name>
<evidence type="ECO:0000313" key="2">
    <source>
        <dbReference type="Ensembl" id="ENSHCOP00000022191.1"/>
    </source>
</evidence>
<dbReference type="STRING" id="109280.ENSHCOP00000022191"/>
<dbReference type="Ensembl" id="ENSHCOT00000001702.1">
    <property type="protein sequence ID" value="ENSHCOP00000022191.1"/>
    <property type="gene ID" value="ENSHCOG00000009686.1"/>
</dbReference>
<reference evidence="2" key="1">
    <citation type="submission" date="2025-08" db="UniProtKB">
        <authorList>
            <consortium name="Ensembl"/>
        </authorList>
    </citation>
    <scope>IDENTIFICATION</scope>
</reference>
<dbReference type="GeneTree" id="ENSGT01120000276604"/>
<keyword evidence="1" id="KW-0472">Membrane</keyword>
<dbReference type="GO" id="GO:0050861">
    <property type="term" value="P:positive regulation of B cell receptor signaling pathway"/>
    <property type="evidence" value="ECO:0007669"/>
    <property type="project" value="TreeGrafter"/>
</dbReference>
<dbReference type="Proteomes" id="UP000264820">
    <property type="component" value="Unplaced"/>
</dbReference>
<dbReference type="InterPro" id="IPR036860">
    <property type="entry name" value="SH2_dom_sf"/>
</dbReference>
<keyword evidence="3" id="KW-1185">Reference proteome</keyword>
<dbReference type="InterPro" id="IPR039111">
    <property type="entry name" value="STAP1/STAP2"/>
</dbReference>